<organism evidence="4 5">
    <name type="scientific">Flavobacterium fluvii</name>
    <dbReference type="NCBI Taxonomy" id="468056"/>
    <lineage>
        <taxon>Bacteria</taxon>
        <taxon>Pseudomonadati</taxon>
        <taxon>Bacteroidota</taxon>
        <taxon>Flavobacteriia</taxon>
        <taxon>Flavobacteriales</taxon>
        <taxon>Flavobacteriaceae</taxon>
        <taxon>Flavobacterium</taxon>
    </lineage>
</organism>
<dbReference type="Gene3D" id="2.160.20.10">
    <property type="entry name" value="Single-stranded right-handed beta-helix, Pectin lyase-like"/>
    <property type="match status" value="1"/>
</dbReference>
<dbReference type="GO" id="GO:0046872">
    <property type="term" value="F:metal ion binding"/>
    <property type="evidence" value="ECO:0007669"/>
    <property type="project" value="UniProtKB-KW"/>
</dbReference>
<evidence type="ECO:0008006" key="6">
    <source>
        <dbReference type="Google" id="ProtNLM"/>
    </source>
</evidence>
<dbReference type="SUPFAM" id="SSF51126">
    <property type="entry name" value="Pectin lyase-like"/>
    <property type="match status" value="1"/>
</dbReference>
<dbReference type="Proteomes" id="UP000184516">
    <property type="component" value="Unassembled WGS sequence"/>
</dbReference>
<dbReference type="PANTHER" id="PTHR42970">
    <property type="entry name" value="PECTATE LYASE C-RELATED"/>
    <property type="match status" value="1"/>
</dbReference>
<name>A0A1M5LPR3_9FLAO</name>
<evidence type="ECO:0000313" key="4">
    <source>
        <dbReference type="EMBL" id="SHG67041.1"/>
    </source>
</evidence>
<accession>A0A1M5LPR3</accession>
<evidence type="ECO:0000256" key="2">
    <source>
        <dbReference type="ARBA" id="ARBA00023180"/>
    </source>
</evidence>
<reference evidence="5" key="1">
    <citation type="submission" date="2016-11" db="EMBL/GenBank/DDBJ databases">
        <authorList>
            <person name="Varghese N."/>
            <person name="Submissions S."/>
        </authorList>
    </citation>
    <scope>NUCLEOTIDE SEQUENCE [LARGE SCALE GENOMIC DNA]</scope>
    <source>
        <strain evidence="5">DSM 19978</strain>
    </source>
</reference>
<evidence type="ECO:0000256" key="3">
    <source>
        <dbReference type="SAM" id="SignalP"/>
    </source>
</evidence>
<evidence type="ECO:0000256" key="1">
    <source>
        <dbReference type="ARBA" id="ARBA00022723"/>
    </source>
</evidence>
<dbReference type="PANTHER" id="PTHR42970:SF1">
    <property type="entry name" value="PECTATE LYASE C-RELATED"/>
    <property type="match status" value="1"/>
</dbReference>
<dbReference type="InterPro" id="IPR012334">
    <property type="entry name" value="Pectin_lyas_fold"/>
</dbReference>
<keyword evidence="5" id="KW-1185">Reference proteome</keyword>
<dbReference type="EMBL" id="FQWB01000005">
    <property type="protein sequence ID" value="SHG67041.1"/>
    <property type="molecule type" value="Genomic_DNA"/>
</dbReference>
<feature type="signal peptide" evidence="3">
    <location>
        <begin position="1"/>
        <end position="29"/>
    </location>
</feature>
<dbReference type="InterPro" id="IPR052063">
    <property type="entry name" value="Polysaccharide_Lyase_1"/>
</dbReference>
<proteinExistence type="predicted"/>
<sequence length="501" mass="54967">MCLFFYQIVFKMKYIKILGLVFLTFQIQACSKSENDVPVTPEPVAEKPIKIQEDAYAFPGAQGFGQFTTGGRGGAVLFVTNLNDAGPGSLRAAVEASGSRIVVFKVSGTISLKSTLKIINPNITIAGQSAPGDGICLRDYPVTVQTGNVIVRYIRFRMGDETMQEGDAFGGRFNKNIIVDHCSMSWSTDECVSFYANENTTVQWSIISESLRNSVHAKGAHGYGGVWGGKNASFHHNLLAHHDSRNPRLGEEAGKAFALTDLTDLRNNVVYNWGGNSCYGGEAMNVNIVNCYYKPGPVTSKTDRILSIDKNKIVGTEVYDIWGKFYVNGNYVEGNINATNNNWDYGVYNQFHSSYGVVSDADKLKMKVNTPHDIKGNVTTHTAQIAYERVLKYGGANLVRDAVDLRIIDNVKNKTYTFEGTNGSTKGIIDSQGDVGGWPVLKSTTPPLDTDNDGMPDVWEIEKKLNPNVKNANAKDLSSAYDNIEVYLNSIVKEVNAGQYD</sequence>
<protein>
    <recommendedName>
        <fullName evidence="6">Pectate lyase</fullName>
    </recommendedName>
</protein>
<evidence type="ECO:0000313" key="5">
    <source>
        <dbReference type="Proteomes" id="UP000184516"/>
    </source>
</evidence>
<keyword evidence="1" id="KW-0479">Metal-binding</keyword>
<feature type="chain" id="PRO_5012567546" description="Pectate lyase" evidence="3">
    <location>
        <begin position="30"/>
        <end position="501"/>
    </location>
</feature>
<dbReference type="STRING" id="468056.SAMN05443549_105291"/>
<dbReference type="InterPro" id="IPR011050">
    <property type="entry name" value="Pectin_lyase_fold/virulence"/>
</dbReference>
<dbReference type="AlphaFoldDB" id="A0A1M5LPR3"/>
<keyword evidence="3" id="KW-0732">Signal</keyword>
<gene>
    <name evidence="4" type="ORF">SAMN05443549_105291</name>
</gene>
<keyword evidence="2" id="KW-0325">Glycoprotein</keyword>